<evidence type="ECO:0000256" key="2">
    <source>
        <dbReference type="ARBA" id="ARBA00022490"/>
    </source>
</evidence>
<keyword evidence="2" id="KW-0963">Cytoplasm</keyword>
<dbReference type="InterPro" id="IPR013098">
    <property type="entry name" value="Ig_I-set"/>
</dbReference>
<dbReference type="SMART" id="SM00408">
    <property type="entry name" value="IGc2"/>
    <property type="match status" value="5"/>
</dbReference>
<feature type="domain" description="Ig-like" evidence="5">
    <location>
        <begin position="448"/>
        <end position="536"/>
    </location>
</feature>
<dbReference type="InterPro" id="IPR003598">
    <property type="entry name" value="Ig_sub2"/>
</dbReference>
<organism>
    <name type="scientific">Solenopsis invicta</name>
    <name type="common">Red imported fire ant</name>
    <name type="synonym">Solenopsis wagneri</name>
    <dbReference type="NCBI Taxonomy" id="13686"/>
    <lineage>
        <taxon>Eukaryota</taxon>
        <taxon>Metazoa</taxon>
        <taxon>Ecdysozoa</taxon>
        <taxon>Arthropoda</taxon>
        <taxon>Hexapoda</taxon>
        <taxon>Insecta</taxon>
        <taxon>Pterygota</taxon>
        <taxon>Neoptera</taxon>
        <taxon>Endopterygota</taxon>
        <taxon>Hymenoptera</taxon>
        <taxon>Apocrita</taxon>
        <taxon>Aculeata</taxon>
        <taxon>Formicoidea</taxon>
        <taxon>Formicidae</taxon>
        <taxon>Myrmicinae</taxon>
        <taxon>Solenopsis</taxon>
    </lineage>
</organism>
<feature type="domain" description="Ig-like" evidence="5">
    <location>
        <begin position="1"/>
        <end position="80"/>
    </location>
</feature>
<dbReference type="AlphaFoldDB" id="E9IQ62"/>
<sequence length="569" mass="64113">MRIRDRRVQTTYPVRLTCQVIGHPIPEITWYKNETEISQDDRHIFWDDDSNFHTLEITHSALEDSGCYMVTARNINGSVSCRCSLVVDKGIRAYIAPEFLRGLDTAYTIHSGGELRMSAQLEAYPSVGVVWHRDGIRLRPSRRSIMTLSHDGTVQFSLINVTMRDAGVYSCTATNIIGQAETSTKVAVTTAIQDQLSINESSNIMITNPDILYSKEPLFVTKPLSTEAIEGDTVIILCEVVGDPKPEVIWLRDFLKPDYYKDAPHFRLVGAGPQYRLEIPYAKLDFTGTYSVIARNCHGEAKAVISLQIYAKEQGKEEQMQKSPHGKVLTLPIIKRELRDLRCCDGDAVSLECKVYATPEPPLVRWERGSKIITMVGDFAAEFDGETARLSIQHVYPEDEGEYTCVAYNDLGKAYTSACLVVDDGRELRSPQVLLRNDTSKRSRVCPPKFYAVPHNRLVQEGETVRFQCAVVGHPAPWIKWDKNGTIVTPSTRISIKEQDDVKILEIIDVMREDAALYRVTAENDFGRIEASARLEIGTNLLVELSEPEVPHLEHILHLTVVFFQLPVE</sequence>
<dbReference type="FunFam" id="2.60.40.10:FF:001452">
    <property type="entry name" value="Uncharacterized protein, isoform F"/>
    <property type="match status" value="1"/>
</dbReference>
<evidence type="ECO:0000256" key="1">
    <source>
        <dbReference type="ARBA" id="ARBA00004496"/>
    </source>
</evidence>
<keyword evidence="4" id="KW-0393">Immunoglobulin domain</keyword>
<gene>
    <name evidence="6" type="ORF">SINV_00399</name>
</gene>
<evidence type="ECO:0000256" key="4">
    <source>
        <dbReference type="ARBA" id="ARBA00023319"/>
    </source>
</evidence>
<dbReference type="FunFam" id="2.60.40.10:FF:001053">
    <property type="entry name" value="Uncharacterized protein, isoform D"/>
    <property type="match status" value="1"/>
</dbReference>
<dbReference type="Gene3D" id="2.60.40.10">
    <property type="entry name" value="Immunoglobulins"/>
    <property type="match status" value="5"/>
</dbReference>
<accession>E9IQ62</accession>
<reference evidence="6" key="1">
    <citation type="journal article" date="2011" name="Proc. Natl. Acad. Sci. U.S.A.">
        <title>The genome of the fire ant Solenopsis invicta.</title>
        <authorList>
            <person name="Wurm Y."/>
            <person name="Wang J."/>
            <person name="Riba-Grognuz O."/>
            <person name="Corona M."/>
            <person name="Nygaard S."/>
            <person name="Hunt B.G."/>
            <person name="Ingram K.K."/>
            <person name="Falquet L."/>
            <person name="Nipitwattanaphon M."/>
            <person name="Gotzek D."/>
            <person name="Dijkstra M.B."/>
            <person name="Oettler J."/>
            <person name="Comtesse F."/>
            <person name="Shih C.J."/>
            <person name="Wu W.J."/>
            <person name="Yang C.C."/>
            <person name="Thomas J."/>
            <person name="Beaudoing E."/>
            <person name="Pradervand S."/>
            <person name="Flegel V."/>
            <person name="Cook E.D."/>
            <person name="Fabbretti R."/>
            <person name="Stockinger H."/>
            <person name="Long L."/>
            <person name="Farmerie W.G."/>
            <person name="Oakey J."/>
            <person name="Boomsma J.J."/>
            <person name="Pamilo P."/>
            <person name="Yi S.V."/>
            <person name="Heinze J."/>
            <person name="Goodisman M.A."/>
            <person name="Farinelli L."/>
            <person name="Harshman K."/>
            <person name="Hulo N."/>
            <person name="Cerutti L."/>
            <person name="Xenarios I."/>
            <person name="Shoemaker D."/>
            <person name="Keller L."/>
        </authorList>
    </citation>
    <scope>NUCLEOTIDE SEQUENCE [LARGE SCALE GENOMIC DNA]</scope>
</reference>
<dbReference type="InterPro" id="IPR036179">
    <property type="entry name" value="Ig-like_dom_sf"/>
</dbReference>
<dbReference type="InterPro" id="IPR013783">
    <property type="entry name" value="Ig-like_fold"/>
</dbReference>
<feature type="domain" description="Ig-like" evidence="5">
    <location>
        <begin position="332"/>
        <end position="421"/>
    </location>
</feature>
<feature type="domain" description="Ig-like" evidence="5">
    <location>
        <begin position="97"/>
        <end position="189"/>
    </location>
</feature>
<feature type="non-terminal residue" evidence="6">
    <location>
        <position position="569"/>
    </location>
</feature>
<proteinExistence type="predicted"/>
<dbReference type="InterPro" id="IPR003599">
    <property type="entry name" value="Ig_sub"/>
</dbReference>
<evidence type="ECO:0000259" key="5">
    <source>
        <dbReference type="PROSITE" id="PS50835"/>
    </source>
</evidence>
<dbReference type="EMBL" id="GL764660">
    <property type="protein sequence ID" value="EFZ17287.1"/>
    <property type="molecule type" value="Genomic_DNA"/>
</dbReference>
<dbReference type="SMART" id="SM00409">
    <property type="entry name" value="IG"/>
    <property type="match status" value="5"/>
</dbReference>
<protein>
    <recommendedName>
        <fullName evidence="5">Ig-like domain-containing protein</fullName>
    </recommendedName>
</protein>
<dbReference type="Pfam" id="PF07679">
    <property type="entry name" value="I-set"/>
    <property type="match status" value="5"/>
</dbReference>
<dbReference type="InterPro" id="IPR007110">
    <property type="entry name" value="Ig-like_dom"/>
</dbReference>
<dbReference type="FunFam" id="2.60.40.10:FF:000425">
    <property type="entry name" value="Myosin light chain kinase"/>
    <property type="match status" value="1"/>
</dbReference>
<dbReference type="HOGENOM" id="CLU_018745_0_0_1"/>
<evidence type="ECO:0000256" key="3">
    <source>
        <dbReference type="ARBA" id="ARBA00023157"/>
    </source>
</evidence>
<dbReference type="PANTHER" id="PTHR47633">
    <property type="entry name" value="IMMUNOGLOBULIN"/>
    <property type="match status" value="1"/>
</dbReference>
<dbReference type="FunFam" id="2.60.40.10:FF:000032">
    <property type="entry name" value="palladin isoform X1"/>
    <property type="match status" value="1"/>
</dbReference>
<dbReference type="GO" id="GO:0005737">
    <property type="term" value="C:cytoplasm"/>
    <property type="evidence" value="ECO:0007669"/>
    <property type="project" value="UniProtKB-SubCell"/>
</dbReference>
<name>E9IQ62_SOLIN</name>
<keyword evidence="3" id="KW-1015">Disulfide bond</keyword>
<dbReference type="FunFam" id="2.60.40.10:FF:000612">
    <property type="entry name" value="palladin isoform X1"/>
    <property type="match status" value="1"/>
</dbReference>
<dbReference type="SUPFAM" id="SSF48726">
    <property type="entry name" value="Immunoglobulin"/>
    <property type="match status" value="5"/>
</dbReference>
<evidence type="ECO:0000313" key="6">
    <source>
        <dbReference type="EMBL" id="EFZ17287.1"/>
    </source>
</evidence>
<feature type="domain" description="Ig-like" evidence="5">
    <location>
        <begin position="217"/>
        <end position="310"/>
    </location>
</feature>
<dbReference type="PROSITE" id="PS50835">
    <property type="entry name" value="IG_LIKE"/>
    <property type="match status" value="5"/>
</dbReference>
<comment type="subcellular location">
    <subcellularLocation>
        <location evidence="1">Cytoplasm</location>
    </subcellularLocation>
</comment>
<dbReference type="OMA" id="XTRERIG"/>